<dbReference type="InterPro" id="IPR036291">
    <property type="entry name" value="NAD(P)-bd_dom_sf"/>
</dbReference>
<dbReference type="InterPro" id="IPR013708">
    <property type="entry name" value="Shikimate_DH-bd_N"/>
</dbReference>
<dbReference type="EMBL" id="JADINB010000064">
    <property type="protein sequence ID" value="MBO8428830.1"/>
    <property type="molecule type" value="Genomic_DNA"/>
</dbReference>
<dbReference type="EC" id="1.1.1.25" evidence="2"/>
<sequence length="263" mass="28682">MENGKALTARFGLIGKPIAHSKSPALFTAAYGGSWSYELLEAESCENAVKRFLEGPYKGINVTAPYKEQAMRFVTSPDAVSSRLGNANLLLKDGDYLQNGVVYSYNTDYYGVKNTVRDFCGERCGTVTVIGAGGAGKAATLAMADSGYDVCLVNRSRENAAVFAQAAGAEYVPLQEAARAIEKSWLVIYSLSMLPDEVKEADFSDKVIFEANYASPNLSPEQNVKSRLYIRGEYWLYNQAVPAFELFTGCKPDCEAMKKVMGI</sequence>
<evidence type="ECO:0000256" key="5">
    <source>
        <dbReference type="ARBA" id="ARBA00023141"/>
    </source>
</evidence>
<evidence type="ECO:0000256" key="2">
    <source>
        <dbReference type="ARBA" id="ARBA00012962"/>
    </source>
</evidence>
<dbReference type="SUPFAM" id="SSF53223">
    <property type="entry name" value="Aminoacid dehydrogenase-like, N-terminal domain"/>
    <property type="match status" value="1"/>
</dbReference>
<gene>
    <name evidence="9" type="ORF">IAC68_02710</name>
</gene>
<dbReference type="Proteomes" id="UP000823635">
    <property type="component" value="Unassembled WGS sequence"/>
</dbReference>
<dbReference type="GO" id="GO:0009423">
    <property type="term" value="P:chorismate biosynthetic process"/>
    <property type="evidence" value="ECO:0007669"/>
    <property type="project" value="TreeGrafter"/>
</dbReference>
<dbReference type="PANTHER" id="PTHR21089:SF1">
    <property type="entry name" value="BIFUNCTIONAL 3-DEHYDROQUINATE DEHYDRATASE_SHIKIMATE DEHYDROGENASE, CHLOROPLASTIC"/>
    <property type="match status" value="1"/>
</dbReference>
<accession>A0A9D9DMH2</accession>
<comment type="pathway">
    <text evidence="1">Metabolic intermediate biosynthesis; chorismate biosynthesis; chorismate from D-erythrose 4-phosphate and phosphoenolpyruvate: step 4/7.</text>
</comment>
<evidence type="ECO:0000313" key="10">
    <source>
        <dbReference type="Proteomes" id="UP000823635"/>
    </source>
</evidence>
<reference evidence="9" key="2">
    <citation type="journal article" date="2021" name="PeerJ">
        <title>Extensive microbial diversity within the chicken gut microbiome revealed by metagenomics and culture.</title>
        <authorList>
            <person name="Gilroy R."/>
            <person name="Ravi A."/>
            <person name="Getino M."/>
            <person name="Pursley I."/>
            <person name="Horton D.L."/>
            <person name="Alikhan N.F."/>
            <person name="Baker D."/>
            <person name="Gharbi K."/>
            <person name="Hall N."/>
            <person name="Watson M."/>
            <person name="Adriaenssens E.M."/>
            <person name="Foster-Nyarko E."/>
            <person name="Jarju S."/>
            <person name="Secka A."/>
            <person name="Antonio M."/>
            <person name="Oren A."/>
            <person name="Chaudhuri R.R."/>
            <person name="La Ragione R."/>
            <person name="Hildebrand F."/>
            <person name="Pallen M.J."/>
        </authorList>
    </citation>
    <scope>NUCLEOTIDE SEQUENCE</scope>
    <source>
        <strain evidence="9">15467</strain>
    </source>
</reference>
<dbReference type="GO" id="GO:0019632">
    <property type="term" value="P:shikimate metabolic process"/>
    <property type="evidence" value="ECO:0007669"/>
    <property type="project" value="TreeGrafter"/>
</dbReference>
<dbReference type="GO" id="GO:0004764">
    <property type="term" value="F:shikimate 3-dehydrogenase (NADP+) activity"/>
    <property type="evidence" value="ECO:0007669"/>
    <property type="project" value="UniProtKB-EC"/>
</dbReference>
<feature type="domain" description="Shikimate dehydrogenase substrate binding N-terminal" evidence="8">
    <location>
        <begin position="13"/>
        <end position="89"/>
    </location>
</feature>
<organism evidence="9 10">
    <name type="scientific">Candidatus Egerieousia excrementavium</name>
    <dbReference type="NCBI Taxonomy" id="2840778"/>
    <lineage>
        <taxon>Bacteria</taxon>
        <taxon>Pseudomonadati</taxon>
        <taxon>Bacteroidota</taxon>
        <taxon>Bacteroidia</taxon>
        <taxon>Bacteroidales</taxon>
        <taxon>Candidatus Egerieousia</taxon>
    </lineage>
</organism>
<keyword evidence="5" id="KW-0057">Aromatic amino acid biosynthesis</keyword>
<evidence type="ECO:0000313" key="9">
    <source>
        <dbReference type="EMBL" id="MBO8428830.1"/>
    </source>
</evidence>
<evidence type="ECO:0000256" key="4">
    <source>
        <dbReference type="ARBA" id="ARBA00023002"/>
    </source>
</evidence>
<comment type="catalytic activity">
    <reaction evidence="6">
        <text>shikimate + NADP(+) = 3-dehydroshikimate + NADPH + H(+)</text>
        <dbReference type="Rhea" id="RHEA:17737"/>
        <dbReference type="ChEBI" id="CHEBI:15378"/>
        <dbReference type="ChEBI" id="CHEBI:16630"/>
        <dbReference type="ChEBI" id="CHEBI:36208"/>
        <dbReference type="ChEBI" id="CHEBI:57783"/>
        <dbReference type="ChEBI" id="CHEBI:58349"/>
        <dbReference type="EC" id="1.1.1.25"/>
    </reaction>
</comment>
<dbReference type="AlphaFoldDB" id="A0A9D9DMH2"/>
<evidence type="ECO:0000256" key="1">
    <source>
        <dbReference type="ARBA" id="ARBA00004871"/>
    </source>
</evidence>
<dbReference type="PANTHER" id="PTHR21089">
    <property type="entry name" value="SHIKIMATE DEHYDROGENASE"/>
    <property type="match status" value="1"/>
</dbReference>
<name>A0A9D9DMH2_9BACT</name>
<evidence type="ECO:0000256" key="6">
    <source>
        <dbReference type="ARBA" id="ARBA00049442"/>
    </source>
</evidence>
<dbReference type="InterPro" id="IPR046346">
    <property type="entry name" value="Aminoacid_DH-like_N_sf"/>
</dbReference>
<dbReference type="Gene3D" id="3.40.50.10860">
    <property type="entry name" value="Leucine Dehydrogenase, chain A, domain 1"/>
    <property type="match status" value="1"/>
</dbReference>
<reference evidence="9" key="1">
    <citation type="submission" date="2020-10" db="EMBL/GenBank/DDBJ databases">
        <authorList>
            <person name="Gilroy R."/>
        </authorList>
    </citation>
    <scope>NUCLEOTIDE SEQUENCE</scope>
    <source>
        <strain evidence="9">15467</strain>
    </source>
</reference>
<dbReference type="InterPro" id="IPR022893">
    <property type="entry name" value="Shikimate_DH_fam"/>
</dbReference>
<keyword evidence="4" id="KW-0560">Oxidoreductase</keyword>
<evidence type="ECO:0000259" key="7">
    <source>
        <dbReference type="Pfam" id="PF01488"/>
    </source>
</evidence>
<evidence type="ECO:0000259" key="8">
    <source>
        <dbReference type="Pfam" id="PF08501"/>
    </source>
</evidence>
<keyword evidence="5" id="KW-0028">Amino-acid biosynthesis</keyword>
<dbReference type="Pfam" id="PF01488">
    <property type="entry name" value="Shikimate_DH"/>
    <property type="match status" value="1"/>
</dbReference>
<evidence type="ECO:0000256" key="3">
    <source>
        <dbReference type="ARBA" id="ARBA00022857"/>
    </source>
</evidence>
<keyword evidence="3" id="KW-0521">NADP</keyword>
<dbReference type="Gene3D" id="3.40.50.720">
    <property type="entry name" value="NAD(P)-binding Rossmann-like Domain"/>
    <property type="match status" value="1"/>
</dbReference>
<dbReference type="GO" id="GO:0009073">
    <property type="term" value="P:aromatic amino acid family biosynthetic process"/>
    <property type="evidence" value="ECO:0007669"/>
    <property type="project" value="UniProtKB-KW"/>
</dbReference>
<dbReference type="Pfam" id="PF08501">
    <property type="entry name" value="Shikimate_dh_N"/>
    <property type="match status" value="1"/>
</dbReference>
<dbReference type="SUPFAM" id="SSF51735">
    <property type="entry name" value="NAD(P)-binding Rossmann-fold domains"/>
    <property type="match status" value="1"/>
</dbReference>
<protein>
    <recommendedName>
        <fullName evidence="2">shikimate dehydrogenase (NADP(+))</fullName>
        <ecNumber evidence="2">1.1.1.25</ecNumber>
    </recommendedName>
</protein>
<dbReference type="InterPro" id="IPR006151">
    <property type="entry name" value="Shikm_DH/Glu-tRNA_Rdtase"/>
</dbReference>
<proteinExistence type="predicted"/>
<comment type="caution">
    <text evidence="9">The sequence shown here is derived from an EMBL/GenBank/DDBJ whole genome shotgun (WGS) entry which is preliminary data.</text>
</comment>
<feature type="domain" description="Quinate/shikimate 5-dehydrogenase/glutamyl-tRNA reductase" evidence="7">
    <location>
        <begin position="126"/>
        <end position="192"/>
    </location>
</feature>